<dbReference type="Pfam" id="PF12833">
    <property type="entry name" value="HTH_18"/>
    <property type="match status" value="1"/>
</dbReference>
<evidence type="ECO:0000256" key="1">
    <source>
        <dbReference type="ARBA" id="ARBA00023015"/>
    </source>
</evidence>
<protein>
    <submittedName>
        <fullName evidence="5">AraC-type DNA-binding protein</fullName>
    </submittedName>
</protein>
<evidence type="ECO:0000256" key="2">
    <source>
        <dbReference type="ARBA" id="ARBA00023125"/>
    </source>
</evidence>
<keyword evidence="2 5" id="KW-0238">DNA-binding</keyword>
<evidence type="ECO:0000256" key="3">
    <source>
        <dbReference type="ARBA" id="ARBA00023163"/>
    </source>
</evidence>
<dbReference type="GO" id="GO:0043565">
    <property type="term" value="F:sequence-specific DNA binding"/>
    <property type="evidence" value="ECO:0007669"/>
    <property type="project" value="InterPro"/>
</dbReference>
<dbReference type="Gene3D" id="1.10.10.60">
    <property type="entry name" value="Homeodomain-like"/>
    <property type="match status" value="1"/>
</dbReference>
<dbReference type="AlphaFoldDB" id="A0A1H5LRI7"/>
<accession>A0A1H5LRI7</accession>
<dbReference type="STRING" id="561176.SAMN04488561_2729"/>
<dbReference type="PANTHER" id="PTHR46796">
    <property type="entry name" value="HTH-TYPE TRANSCRIPTIONAL ACTIVATOR RHAS-RELATED"/>
    <property type="match status" value="1"/>
</dbReference>
<dbReference type="SMART" id="SM00342">
    <property type="entry name" value="HTH_ARAC"/>
    <property type="match status" value="1"/>
</dbReference>
<keyword evidence="3" id="KW-0804">Transcription</keyword>
<proteinExistence type="predicted"/>
<sequence length="287" mass="30105">MVGQTYRERPPRRRLAGLLTTTWVQRVAPGSPAYVQRDIPSGAVELVCRVGAAPQLSGPLTGPRADVIPPGSTVVGLRFRPGAAAAVLGLPASELTDLRVGAADVWGTAAAAAGERLAAATTGEAAVEVLEELVTAAAARAGVTGPDPLIAEAVRRLMPWHAAEVRDVGTTLHVSERALRRHCLAAIGVGPKTLQRMLRFQGFLARTQSALADGRDPAGGGLARLAADAGYADQAHLTRECVRLTGATPRTFLRDTQEACGCGHDHAASYTPLLAGRFVQERRVRRA</sequence>
<evidence type="ECO:0000313" key="6">
    <source>
        <dbReference type="Proteomes" id="UP000181980"/>
    </source>
</evidence>
<dbReference type="InterPro" id="IPR018060">
    <property type="entry name" value="HTH_AraC"/>
</dbReference>
<evidence type="ECO:0000313" key="5">
    <source>
        <dbReference type="EMBL" id="SEE79639.1"/>
    </source>
</evidence>
<dbReference type="Proteomes" id="UP000181980">
    <property type="component" value="Unassembled WGS sequence"/>
</dbReference>
<feature type="domain" description="HTH araC/xylS-type" evidence="4">
    <location>
        <begin position="165"/>
        <end position="255"/>
    </location>
</feature>
<dbReference type="InterPro" id="IPR046532">
    <property type="entry name" value="DUF6597"/>
</dbReference>
<keyword evidence="6" id="KW-1185">Reference proteome</keyword>
<reference evidence="6" key="1">
    <citation type="submission" date="2016-10" db="EMBL/GenBank/DDBJ databases">
        <authorList>
            <person name="Varghese N."/>
            <person name="Submissions S."/>
        </authorList>
    </citation>
    <scope>NUCLEOTIDE SEQUENCE [LARGE SCALE GENOMIC DNA]</scope>
    <source>
        <strain evidence="6">DSM 45237</strain>
    </source>
</reference>
<dbReference type="PANTHER" id="PTHR46796:SF15">
    <property type="entry name" value="BLL1074 PROTEIN"/>
    <property type="match status" value="1"/>
</dbReference>
<name>A0A1H5LRI7_9ACTN</name>
<dbReference type="EMBL" id="FNUC01000003">
    <property type="protein sequence ID" value="SEE79639.1"/>
    <property type="molecule type" value="Genomic_DNA"/>
</dbReference>
<gene>
    <name evidence="5" type="ORF">SAMN04488561_2729</name>
</gene>
<dbReference type="PROSITE" id="PS01124">
    <property type="entry name" value="HTH_ARAC_FAMILY_2"/>
    <property type="match status" value="1"/>
</dbReference>
<dbReference type="Pfam" id="PF20240">
    <property type="entry name" value="DUF6597"/>
    <property type="match status" value="1"/>
</dbReference>
<keyword evidence="1" id="KW-0805">Transcription regulation</keyword>
<dbReference type="InterPro" id="IPR050204">
    <property type="entry name" value="AraC_XylS_family_regulators"/>
</dbReference>
<dbReference type="OrthoDB" id="2559672at2"/>
<evidence type="ECO:0000259" key="4">
    <source>
        <dbReference type="PROSITE" id="PS01124"/>
    </source>
</evidence>
<organism evidence="5 6">
    <name type="scientific">Jiangella alba</name>
    <dbReference type="NCBI Taxonomy" id="561176"/>
    <lineage>
        <taxon>Bacteria</taxon>
        <taxon>Bacillati</taxon>
        <taxon>Actinomycetota</taxon>
        <taxon>Actinomycetes</taxon>
        <taxon>Jiangellales</taxon>
        <taxon>Jiangellaceae</taxon>
        <taxon>Jiangella</taxon>
    </lineage>
</organism>
<dbReference type="GO" id="GO:0003700">
    <property type="term" value="F:DNA-binding transcription factor activity"/>
    <property type="evidence" value="ECO:0007669"/>
    <property type="project" value="InterPro"/>
</dbReference>